<reference evidence="14 15" key="1">
    <citation type="submission" date="2020-07" db="EMBL/GenBank/DDBJ databases">
        <title>Fungal Genomes of the International Space Station.</title>
        <authorList>
            <person name="Seuylemezian A."/>
            <person name="Singh N.K."/>
            <person name="Wood J."/>
            <person name="Venkateswaran K."/>
        </authorList>
    </citation>
    <scope>NUCLEOTIDE SEQUENCE [LARGE SCALE GENOMIC DNA]</scope>
    <source>
        <strain evidence="14 15">PL-B2</strain>
    </source>
</reference>
<dbReference type="GO" id="GO:0003678">
    <property type="term" value="F:DNA helicase activity"/>
    <property type="evidence" value="ECO:0007669"/>
    <property type="project" value="UniProtKB-EC"/>
</dbReference>
<keyword evidence="15" id="KW-1185">Reference proteome</keyword>
<evidence type="ECO:0000256" key="1">
    <source>
        <dbReference type="ARBA" id="ARBA00008428"/>
    </source>
</evidence>
<comment type="caution">
    <text evidence="14">The sequence shown here is derived from an EMBL/GenBank/DDBJ whole genome shotgun (WGS) entry which is preliminary data.</text>
</comment>
<evidence type="ECO:0000256" key="8">
    <source>
        <dbReference type="ARBA" id="ARBA00023125"/>
    </source>
</evidence>
<keyword evidence="9" id="KW-0413">Isomerase</keyword>
<dbReference type="PROSITE" id="PS51199">
    <property type="entry name" value="SF4_HELICASE"/>
    <property type="match status" value="1"/>
</dbReference>
<dbReference type="InterPro" id="IPR007694">
    <property type="entry name" value="DNA_helicase_DnaB-like_C"/>
</dbReference>
<keyword evidence="8 12" id="KW-0238">DNA-binding</keyword>
<evidence type="ECO:0000256" key="3">
    <source>
        <dbReference type="ARBA" id="ARBA00022705"/>
    </source>
</evidence>
<comment type="function">
    <text evidence="12">The main replicative DNA helicase, it participates in initiation and elongation during chromosome replication. Travels ahead of the DNA replisome, separating dsDNA into templates for DNA synthesis. A processive ATP-dependent 5'-3' DNA helicase it has DNA-dependent ATPase activity.</text>
</comment>
<evidence type="ECO:0000256" key="12">
    <source>
        <dbReference type="RuleBase" id="RU362085"/>
    </source>
</evidence>
<evidence type="ECO:0000256" key="11">
    <source>
        <dbReference type="NCBIfam" id="TIGR00665"/>
    </source>
</evidence>
<dbReference type="InterPro" id="IPR007692">
    <property type="entry name" value="DNA_helicase_DnaB"/>
</dbReference>
<dbReference type="Proteomes" id="UP000769780">
    <property type="component" value="Unassembled WGS sequence"/>
</dbReference>
<comment type="similarity">
    <text evidence="1 12">Belongs to the helicase family. DnaB subfamily.</text>
</comment>
<sequence length="460" mass="52733">MKINIFRNQSNGNKKGESGLNEISNYLEENQVPTGFSNPYYVDQTEAENMVLGAVFLEPASINELILEPHHFSQKRNQLIFQAMTELRQESQGIDVVTMVHKLIGHMEEIGGTSYLTTLAVSCPTAVHLEEYQRIVLDHYKLRECKRAAANFLSRGTMEEAEGFYQTFIKMQEIGLIQSETRQAHMMTVFDEIFEEKNHGVGTGFQSLNRMTNGWNKTDLIILAARPSMGKTAFALQLAMNCCQEGGVVDVFSLEMPKLQLAKRILSNITRIDGGKWKDPYKFFTEEDQENAVKALGVYNQWNLNLHDNPRRTVADIRAQIQKTRREFPHDDYLVVIDYLQLITITGKHERYDLAVKSVTSELKQIAYQYEVPIILLSQLSRGVEQRMDKRPKMSDLRDSGSIEQDADLIMLLYRDEYYNKDNDENKIIEVDIAKQRNGAVGVVKLMFEKEFGRFVDVSG</sequence>
<keyword evidence="4 12" id="KW-0547">Nucleotide-binding</keyword>
<keyword evidence="7 12" id="KW-0067">ATP-binding</keyword>
<dbReference type="GO" id="GO:0016787">
    <property type="term" value="F:hydrolase activity"/>
    <property type="evidence" value="ECO:0007669"/>
    <property type="project" value="UniProtKB-KW"/>
</dbReference>
<evidence type="ECO:0000256" key="9">
    <source>
        <dbReference type="ARBA" id="ARBA00023235"/>
    </source>
</evidence>
<dbReference type="PANTHER" id="PTHR30153:SF2">
    <property type="entry name" value="REPLICATIVE DNA HELICASE"/>
    <property type="match status" value="1"/>
</dbReference>
<evidence type="ECO:0000256" key="6">
    <source>
        <dbReference type="ARBA" id="ARBA00022806"/>
    </source>
</evidence>
<dbReference type="EMBL" id="JACWFH010000036">
    <property type="protein sequence ID" value="MBY0099429.1"/>
    <property type="molecule type" value="Genomic_DNA"/>
</dbReference>
<protein>
    <recommendedName>
        <fullName evidence="11 12">Replicative DNA helicase</fullName>
        <ecNumber evidence="11 12">5.6.2.3</ecNumber>
    </recommendedName>
</protein>
<dbReference type="Gene3D" id="1.10.860.10">
    <property type="entry name" value="DNAb Helicase, Chain A"/>
    <property type="match status" value="1"/>
</dbReference>
<dbReference type="NCBIfam" id="TIGR00665">
    <property type="entry name" value="DnaB"/>
    <property type="match status" value="1"/>
</dbReference>
<dbReference type="Pfam" id="PF00772">
    <property type="entry name" value="DnaB"/>
    <property type="match status" value="1"/>
</dbReference>
<dbReference type="InterPro" id="IPR027417">
    <property type="entry name" value="P-loop_NTPase"/>
</dbReference>
<dbReference type="Gene3D" id="3.40.50.300">
    <property type="entry name" value="P-loop containing nucleotide triphosphate hydrolases"/>
    <property type="match status" value="1"/>
</dbReference>
<keyword evidence="3 12" id="KW-0235">DNA replication</keyword>
<dbReference type="Pfam" id="PF03796">
    <property type="entry name" value="DnaB_C"/>
    <property type="match status" value="1"/>
</dbReference>
<dbReference type="EC" id="5.6.2.3" evidence="11 12"/>
<evidence type="ECO:0000256" key="4">
    <source>
        <dbReference type="ARBA" id="ARBA00022741"/>
    </source>
</evidence>
<evidence type="ECO:0000259" key="13">
    <source>
        <dbReference type="PROSITE" id="PS51199"/>
    </source>
</evidence>
<accession>A0ABS7KAZ4</accession>
<keyword evidence="5 12" id="KW-0378">Hydrolase</keyword>
<dbReference type="InterPro" id="IPR016136">
    <property type="entry name" value="DNA_helicase_N/primase_C"/>
</dbReference>
<dbReference type="SUPFAM" id="SSF52540">
    <property type="entry name" value="P-loop containing nucleoside triphosphate hydrolases"/>
    <property type="match status" value="1"/>
</dbReference>
<keyword evidence="6 12" id="KW-0347">Helicase</keyword>
<dbReference type="PANTHER" id="PTHR30153">
    <property type="entry name" value="REPLICATIVE DNA HELICASE DNAB"/>
    <property type="match status" value="1"/>
</dbReference>
<evidence type="ECO:0000256" key="5">
    <source>
        <dbReference type="ARBA" id="ARBA00022801"/>
    </source>
</evidence>
<comment type="catalytic activity">
    <reaction evidence="10 12">
        <text>ATP + H2O = ADP + phosphate + H(+)</text>
        <dbReference type="Rhea" id="RHEA:13065"/>
        <dbReference type="ChEBI" id="CHEBI:15377"/>
        <dbReference type="ChEBI" id="CHEBI:15378"/>
        <dbReference type="ChEBI" id="CHEBI:30616"/>
        <dbReference type="ChEBI" id="CHEBI:43474"/>
        <dbReference type="ChEBI" id="CHEBI:456216"/>
        <dbReference type="EC" id="5.6.2.3"/>
    </reaction>
</comment>
<name>A0ABS7KAZ4_9BACI</name>
<proteinExistence type="inferred from homology"/>
<organism evidence="14 15">
    <name type="scientific">Mesobacillus maritimus</name>
    <dbReference type="NCBI Taxonomy" id="1643336"/>
    <lineage>
        <taxon>Bacteria</taxon>
        <taxon>Bacillati</taxon>
        <taxon>Bacillota</taxon>
        <taxon>Bacilli</taxon>
        <taxon>Bacillales</taxon>
        <taxon>Bacillaceae</taxon>
        <taxon>Mesobacillus</taxon>
    </lineage>
</organism>
<evidence type="ECO:0000256" key="7">
    <source>
        <dbReference type="ARBA" id="ARBA00022840"/>
    </source>
</evidence>
<keyword evidence="2 12" id="KW-0639">Primosome</keyword>
<gene>
    <name evidence="14" type="primary">dnaB</name>
    <name evidence="14" type="ORF">H0185_21920</name>
</gene>
<feature type="domain" description="SF4 helicase" evidence="13">
    <location>
        <begin position="194"/>
        <end position="460"/>
    </location>
</feature>
<evidence type="ECO:0000256" key="2">
    <source>
        <dbReference type="ARBA" id="ARBA00022515"/>
    </source>
</evidence>
<dbReference type="InterPro" id="IPR036185">
    <property type="entry name" value="DNA_heli_DnaB-like_N_sf"/>
</dbReference>
<evidence type="ECO:0000313" key="14">
    <source>
        <dbReference type="EMBL" id="MBY0099429.1"/>
    </source>
</evidence>
<dbReference type="SUPFAM" id="SSF48024">
    <property type="entry name" value="N-terminal domain of DnaB helicase"/>
    <property type="match status" value="1"/>
</dbReference>
<evidence type="ECO:0000313" key="15">
    <source>
        <dbReference type="Proteomes" id="UP000769780"/>
    </source>
</evidence>
<dbReference type="InterPro" id="IPR007693">
    <property type="entry name" value="DNA_helicase_DnaB-like_N"/>
</dbReference>
<evidence type="ECO:0000256" key="10">
    <source>
        <dbReference type="ARBA" id="ARBA00048954"/>
    </source>
</evidence>
<dbReference type="CDD" id="cd00984">
    <property type="entry name" value="DnaB_C"/>
    <property type="match status" value="1"/>
</dbReference>